<sequence>MTKAEHGLTGQVRTSLCRNSSELSEFLRRSSAGGALPEPGTEPEAWGRTLLKDLLTGAIVTMEMEVRAGTTEAGAIVTMEMEVRAGTTEAGAIVTMEMEGSKV</sequence>
<name>A0AAV2KN34_KNICA</name>
<evidence type="ECO:0000313" key="2">
    <source>
        <dbReference type="Proteomes" id="UP001497482"/>
    </source>
</evidence>
<accession>A0AAV2KN34</accession>
<dbReference type="EMBL" id="OZ035841">
    <property type="protein sequence ID" value="CAL1591317.1"/>
    <property type="molecule type" value="Genomic_DNA"/>
</dbReference>
<evidence type="ECO:0000313" key="1">
    <source>
        <dbReference type="EMBL" id="CAL1591317.1"/>
    </source>
</evidence>
<organism evidence="1 2">
    <name type="scientific">Knipowitschia caucasica</name>
    <name type="common">Caucasian dwarf goby</name>
    <name type="synonym">Pomatoschistus caucasicus</name>
    <dbReference type="NCBI Taxonomy" id="637954"/>
    <lineage>
        <taxon>Eukaryota</taxon>
        <taxon>Metazoa</taxon>
        <taxon>Chordata</taxon>
        <taxon>Craniata</taxon>
        <taxon>Vertebrata</taxon>
        <taxon>Euteleostomi</taxon>
        <taxon>Actinopterygii</taxon>
        <taxon>Neopterygii</taxon>
        <taxon>Teleostei</taxon>
        <taxon>Neoteleostei</taxon>
        <taxon>Acanthomorphata</taxon>
        <taxon>Gobiaria</taxon>
        <taxon>Gobiiformes</taxon>
        <taxon>Gobioidei</taxon>
        <taxon>Gobiidae</taxon>
        <taxon>Gobiinae</taxon>
        <taxon>Knipowitschia</taxon>
    </lineage>
</organism>
<gene>
    <name evidence="1" type="ORF">KC01_LOCUS20696</name>
</gene>
<dbReference type="Proteomes" id="UP001497482">
    <property type="component" value="Chromosome 19"/>
</dbReference>
<keyword evidence="2" id="KW-1185">Reference proteome</keyword>
<proteinExistence type="predicted"/>
<protein>
    <submittedName>
        <fullName evidence="1">Uncharacterized protein</fullName>
    </submittedName>
</protein>
<dbReference type="AlphaFoldDB" id="A0AAV2KN34"/>
<reference evidence="1 2" key="1">
    <citation type="submission" date="2024-04" db="EMBL/GenBank/DDBJ databases">
        <authorList>
            <person name="Waldvogel A.-M."/>
            <person name="Schoenle A."/>
        </authorList>
    </citation>
    <scope>NUCLEOTIDE SEQUENCE [LARGE SCALE GENOMIC DNA]</scope>
</reference>